<dbReference type="Pfam" id="PF13458">
    <property type="entry name" value="Peripla_BP_6"/>
    <property type="match status" value="1"/>
</dbReference>
<evidence type="ECO:0000313" key="4">
    <source>
        <dbReference type="EMBL" id="HGN89573.1"/>
    </source>
</evidence>
<feature type="transmembrane region" description="Helical" evidence="2">
    <location>
        <begin position="21"/>
        <end position="45"/>
    </location>
</feature>
<feature type="domain" description="Leucine-binding protein" evidence="3">
    <location>
        <begin position="55"/>
        <end position="431"/>
    </location>
</feature>
<evidence type="ECO:0000256" key="2">
    <source>
        <dbReference type="SAM" id="Phobius"/>
    </source>
</evidence>
<accession>A0A7C4I2D6</accession>
<dbReference type="InterPro" id="IPR028082">
    <property type="entry name" value="Peripla_BP_I"/>
</dbReference>
<dbReference type="SUPFAM" id="SSF53822">
    <property type="entry name" value="Periplasmic binding protein-like I"/>
    <property type="match status" value="1"/>
</dbReference>
<dbReference type="InterPro" id="IPR028081">
    <property type="entry name" value="Leu-bd"/>
</dbReference>
<evidence type="ECO:0000256" key="1">
    <source>
        <dbReference type="ARBA" id="ARBA00022729"/>
    </source>
</evidence>
<protein>
    <recommendedName>
        <fullName evidence="3">Leucine-binding protein domain-containing protein</fullName>
    </recommendedName>
</protein>
<dbReference type="EMBL" id="DTAD01000007">
    <property type="protein sequence ID" value="HGN89573.1"/>
    <property type="molecule type" value="Genomic_DNA"/>
</dbReference>
<reference evidence="4" key="1">
    <citation type="journal article" date="2020" name="mSystems">
        <title>Genome- and Community-Level Interaction Insights into Carbon Utilization and Element Cycling Functions of Hydrothermarchaeota in Hydrothermal Sediment.</title>
        <authorList>
            <person name="Zhou Z."/>
            <person name="Liu Y."/>
            <person name="Xu W."/>
            <person name="Pan J."/>
            <person name="Luo Z.H."/>
            <person name="Li M."/>
        </authorList>
    </citation>
    <scope>NUCLEOTIDE SEQUENCE [LARGE SCALE GENOMIC DNA]</scope>
    <source>
        <strain evidence="4">SpSt-613</strain>
    </source>
</reference>
<keyword evidence="2" id="KW-1133">Transmembrane helix</keyword>
<dbReference type="InterPro" id="IPR051010">
    <property type="entry name" value="BCAA_transport"/>
</dbReference>
<dbReference type="AlphaFoldDB" id="A0A7C4I2D6"/>
<dbReference type="PANTHER" id="PTHR30483">
    <property type="entry name" value="LEUCINE-SPECIFIC-BINDING PROTEIN"/>
    <property type="match status" value="1"/>
</dbReference>
<dbReference type="CDD" id="cd06345">
    <property type="entry name" value="PBP1_ABC_ligand_binding-like"/>
    <property type="match status" value="1"/>
</dbReference>
<proteinExistence type="predicted"/>
<keyword evidence="2" id="KW-0472">Membrane</keyword>
<dbReference type="Gene3D" id="3.40.50.2300">
    <property type="match status" value="2"/>
</dbReference>
<organism evidence="4">
    <name type="scientific">Caldiarchaeum subterraneum</name>
    <dbReference type="NCBI Taxonomy" id="311458"/>
    <lineage>
        <taxon>Archaea</taxon>
        <taxon>Nitrososphaerota</taxon>
        <taxon>Candidatus Caldarchaeales</taxon>
        <taxon>Candidatus Caldarchaeaceae</taxon>
        <taxon>Candidatus Caldarchaeum</taxon>
    </lineage>
</organism>
<sequence>MNNSHRVNLCVNKSIKAVSRTAVVALVVVVIAVAAVAGVFLTGVLTPEQQKRQIIIGLSLPLTNPVGIHAKYAAEMAVEEINSAGGVLLNGTRYELVLVAEDTNEMDPLIPVDQGVTAFKRLIEVHGAHVIVGGVRTDIVVAQTQLLSQYKIVYLDIESNQRIVEDRVQSDYENYKYYFHFFAGGRNSSAGPYIATIPSALRNAAQNNPNFPDVTKIALVAENALWTVGLAGRPAGNSTFFERLKQQGFDLVFAELYPTTQSDFSSYLARIKASGAGLIILLFSGPPGVAFVKQWAAYDWSPGKKPIIFGPGLLGGFSWFWTQTEGAAQGTIWWPATVKVPVTPKTVPFIEKFTQRYKETPNTAAFGTYDAIYVLKEALERANTWKADRLVPAMEQTDYEGVIGRIQFNRKLHGLNLQLPNLYWYFGQWQNGELVPVWSPDQPQTVRNLVLP</sequence>
<comment type="caution">
    <text evidence="4">The sequence shown here is derived from an EMBL/GenBank/DDBJ whole genome shotgun (WGS) entry which is preliminary data.</text>
</comment>
<name>A0A7C4I2D6_CALS0</name>
<dbReference type="PANTHER" id="PTHR30483:SF6">
    <property type="entry name" value="PERIPLASMIC BINDING PROTEIN OF ABC TRANSPORTER FOR NATURAL AMINO ACIDS"/>
    <property type="match status" value="1"/>
</dbReference>
<keyword evidence="2" id="KW-0812">Transmembrane</keyword>
<evidence type="ECO:0000259" key="3">
    <source>
        <dbReference type="Pfam" id="PF13458"/>
    </source>
</evidence>
<gene>
    <name evidence="4" type="ORF">ENT82_00370</name>
</gene>
<keyword evidence="1" id="KW-0732">Signal</keyword>